<keyword evidence="4 5" id="KW-0472">Membrane</keyword>
<evidence type="ECO:0000256" key="5">
    <source>
        <dbReference type="SAM" id="Phobius"/>
    </source>
</evidence>
<feature type="transmembrane region" description="Helical" evidence="5">
    <location>
        <begin position="72"/>
        <end position="93"/>
    </location>
</feature>
<sequence length="280" mass="30568">MGCIISCGLKLILQIFNIVLCVAFLAVALFGILLKYSKSVVQHLLSKVFDQFNIGEEDLRQLTRFIIDDADYIAIILVVIGLALAALCLIGCIASCCGCNMLLKIYATLLIILLVAQIIAVSMVFSDPTLLTSLIVSSLEELLKSFGDVCYGRKMPSTIWNVVMTVNPKCCGMDGWGDFEKLNKSIPAQCCNMTSDACNTKAAQNTSMPGCRDKIVKFTTDNMMTFLYMSIVAILLKVSSSAVLCHASKWGDCGTICEAPFVYILGCTHRSCDARNLFVK</sequence>
<evidence type="ECO:0000313" key="7">
    <source>
        <dbReference type="Proteomes" id="UP000492820"/>
    </source>
</evidence>
<keyword evidence="2 5" id="KW-0812">Transmembrane</keyword>
<protein>
    <submittedName>
        <fullName evidence="6 8">Tetraspanin</fullName>
    </submittedName>
</protein>
<gene>
    <name evidence="6" type="ORF">EgrG_000355300</name>
</gene>
<dbReference type="InterPro" id="IPR018499">
    <property type="entry name" value="Tetraspanin/Peripherin"/>
</dbReference>
<evidence type="ECO:0000256" key="1">
    <source>
        <dbReference type="ARBA" id="ARBA00004141"/>
    </source>
</evidence>
<evidence type="ECO:0000313" key="8">
    <source>
        <dbReference type="WBParaSite" id="EgrG_000355300"/>
    </source>
</evidence>
<dbReference type="InterPro" id="IPR008952">
    <property type="entry name" value="Tetraspanin_EC2_sf"/>
</dbReference>
<dbReference type="AlphaFoldDB" id="A0A068WXF1"/>
<dbReference type="EMBL" id="LK028586">
    <property type="protein sequence ID" value="CDS22352.1"/>
    <property type="molecule type" value="Genomic_DNA"/>
</dbReference>
<accession>A0A068WXF1</accession>
<evidence type="ECO:0000256" key="3">
    <source>
        <dbReference type="ARBA" id="ARBA00022989"/>
    </source>
</evidence>
<comment type="subcellular location">
    <subcellularLocation>
        <location evidence="1">Membrane</location>
        <topology evidence="1">Multi-pass membrane protein</topology>
    </subcellularLocation>
</comment>
<name>A0A068WXF1_ECHGR</name>
<proteinExistence type="predicted"/>
<reference evidence="6" key="2">
    <citation type="submission" date="2014-06" db="EMBL/GenBank/DDBJ databases">
        <authorList>
            <person name="Aslett M."/>
        </authorList>
    </citation>
    <scope>NUCLEOTIDE SEQUENCE</scope>
</reference>
<dbReference type="PANTHER" id="PTHR19282">
    <property type="entry name" value="TETRASPANIN"/>
    <property type="match status" value="1"/>
</dbReference>
<dbReference type="OrthoDB" id="6260308at2759"/>
<feature type="transmembrane region" description="Helical" evidence="5">
    <location>
        <begin position="12"/>
        <end position="34"/>
    </location>
</feature>
<feature type="transmembrane region" description="Helical" evidence="5">
    <location>
        <begin position="226"/>
        <end position="245"/>
    </location>
</feature>
<dbReference type="WBParaSite" id="EgrG_000355300">
    <property type="protein sequence ID" value="EgrG_000355300"/>
    <property type="gene ID" value="EgrG_000355300"/>
</dbReference>
<dbReference type="SUPFAM" id="SSF48652">
    <property type="entry name" value="Tetraspanin"/>
    <property type="match status" value="1"/>
</dbReference>
<dbReference type="Pfam" id="PF00335">
    <property type="entry name" value="Tetraspanin"/>
    <property type="match status" value="1"/>
</dbReference>
<evidence type="ECO:0000256" key="4">
    <source>
        <dbReference type="ARBA" id="ARBA00023136"/>
    </source>
</evidence>
<reference evidence="6 7" key="1">
    <citation type="journal article" date="2013" name="Nature">
        <title>The genomes of four tapeworm species reveal adaptations to parasitism.</title>
        <authorList>
            <person name="Tsai I.J."/>
            <person name="Zarowiecki M."/>
            <person name="Holroyd N."/>
            <person name="Garciarrubio A."/>
            <person name="Sanchez-Flores A."/>
            <person name="Brooks K.L."/>
            <person name="Tracey A."/>
            <person name="Bobes R.J."/>
            <person name="Fragoso G."/>
            <person name="Sciutto E."/>
            <person name="Aslett M."/>
            <person name="Beasley H."/>
            <person name="Bennett H.M."/>
            <person name="Cai J."/>
            <person name="Camicia F."/>
            <person name="Clark R."/>
            <person name="Cucher M."/>
            <person name="De Silva N."/>
            <person name="Day T.A."/>
            <person name="Deplazes P."/>
            <person name="Estrada K."/>
            <person name="Fernandez C."/>
            <person name="Holland P.W."/>
            <person name="Hou J."/>
            <person name="Hu S."/>
            <person name="Huckvale T."/>
            <person name="Hung S.S."/>
            <person name="Kamenetzky L."/>
            <person name="Keane J.A."/>
            <person name="Kiss F."/>
            <person name="Koziol U."/>
            <person name="Lambert O."/>
            <person name="Liu K."/>
            <person name="Luo X."/>
            <person name="Luo Y."/>
            <person name="Macchiaroli N."/>
            <person name="Nichol S."/>
            <person name="Paps J."/>
            <person name="Parkinson J."/>
            <person name="Pouchkina-Stantcheva N."/>
            <person name="Riddiford N."/>
            <person name="Rosenzvit M."/>
            <person name="Salinas G."/>
            <person name="Wasmuth J.D."/>
            <person name="Zamanian M."/>
            <person name="Zheng Y."/>
            <person name="Cai X."/>
            <person name="Soberon X."/>
            <person name="Olson P.D."/>
            <person name="Laclette J.P."/>
            <person name="Brehm K."/>
            <person name="Berriman M."/>
            <person name="Garciarrubio A."/>
            <person name="Bobes R.J."/>
            <person name="Fragoso G."/>
            <person name="Sanchez-Flores A."/>
            <person name="Estrada K."/>
            <person name="Cevallos M.A."/>
            <person name="Morett E."/>
            <person name="Gonzalez V."/>
            <person name="Portillo T."/>
            <person name="Ochoa-Leyva A."/>
            <person name="Jose M.V."/>
            <person name="Sciutto E."/>
            <person name="Landa A."/>
            <person name="Jimenez L."/>
            <person name="Valdes V."/>
            <person name="Carrero J.C."/>
            <person name="Larralde C."/>
            <person name="Morales-Montor J."/>
            <person name="Limon-Lason J."/>
            <person name="Soberon X."/>
            <person name="Laclette J.P."/>
        </authorList>
    </citation>
    <scope>NUCLEOTIDE SEQUENCE [LARGE SCALE GENOMIC DNA]</scope>
</reference>
<dbReference type="Proteomes" id="UP000492820">
    <property type="component" value="Unassembled WGS sequence"/>
</dbReference>
<keyword evidence="3 5" id="KW-1133">Transmembrane helix</keyword>
<feature type="transmembrane region" description="Helical" evidence="5">
    <location>
        <begin position="105"/>
        <end position="125"/>
    </location>
</feature>
<evidence type="ECO:0000256" key="2">
    <source>
        <dbReference type="ARBA" id="ARBA00022692"/>
    </source>
</evidence>
<dbReference type="GO" id="GO:0016020">
    <property type="term" value="C:membrane"/>
    <property type="evidence" value="ECO:0007669"/>
    <property type="project" value="UniProtKB-SubCell"/>
</dbReference>
<evidence type="ECO:0000313" key="6">
    <source>
        <dbReference type="EMBL" id="CDS22352.1"/>
    </source>
</evidence>
<dbReference type="Gene3D" id="1.10.1450.10">
    <property type="entry name" value="Tetraspanin"/>
    <property type="match status" value="1"/>
</dbReference>
<organism evidence="6">
    <name type="scientific">Echinococcus granulosus</name>
    <name type="common">Hydatid tapeworm</name>
    <dbReference type="NCBI Taxonomy" id="6210"/>
    <lineage>
        <taxon>Eukaryota</taxon>
        <taxon>Metazoa</taxon>
        <taxon>Spiralia</taxon>
        <taxon>Lophotrochozoa</taxon>
        <taxon>Platyhelminthes</taxon>
        <taxon>Cestoda</taxon>
        <taxon>Eucestoda</taxon>
        <taxon>Cyclophyllidea</taxon>
        <taxon>Taeniidae</taxon>
        <taxon>Echinococcus</taxon>
        <taxon>Echinococcus granulosus group</taxon>
    </lineage>
</organism>
<reference evidence="8" key="3">
    <citation type="submission" date="2020-10" db="UniProtKB">
        <authorList>
            <consortium name="WormBaseParasite"/>
        </authorList>
    </citation>
    <scope>IDENTIFICATION</scope>
</reference>